<dbReference type="InterPro" id="IPR006336">
    <property type="entry name" value="GCS2"/>
</dbReference>
<dbReference type="PANTHER" id="PTHR11014:SF63">
    <property type="entry name" value="METALLOPEPTIDASE, PUTATIVE (AFU_ORTHOLOGUE AFUA_6G09600)-RELATED"/>
    <property type="match status" value="1"/>
</dbReference>
<evidence type="ECO:0000256" key="3">
    <source>
        <dbReference type="ARBA" id="ARBA00022840"/>
    </source>
</evidence>
<dbReference type="SUPFAM" id="SSF55931">
    <property type="entry name" value="Glutamine synthetase/guanido kinase"/>
    <property type="match status" value="1"/>
</dbReference>
<evidence type="ECO:0000256" key="4">
    <source>
        <dbReference type="ARBA" id="ARBA00048819"/>
    </source>
</evidence>
<comment type="similarity">
    <text evidence="5">Belongs to the glutamate--cysteine ligase type 2 family. YbdK subfamily.</text>
</comment>
<dbReference type="Pfam" id="PF04107">
    <property type="entry name" value="GCS2"/>
    <property type="match status" value="1"/>
</dbReference>
<dbReference type="OrthoDB" id="9803842at2"/>
<dbReference type="GO" id="GO:0016787">
    <property type="term" value="F:hydrolase activity"/>
    <property type="evidence" value="ECO:0007669"/>
    <property type="project" value="InterPro"/>
</dbReference>
<dbReference type="AlphaFoldDB" id="A0A2S2BQ12"/>
<dbReference type="SUPFAM" id="SSF53187">
    <property type="entry name" value="Zn-dependent exopeptidases"/>
    <property type="match status" value="1"/>
</dbReference>
<dbReference type="Gene3D" id="3.40.630.10">
    <property type="entry name" value="Zn peptidases"/>
    <property type="match status" value="1"/>
</dbReference>
<dbReference type="GO" id="GO:0042398">
    <property type="term" value="P:modified amino acid biosynthetic process"/>
    <property type="evidence" value="ECO:0007669"/>
    <property type="project" value="InterPro"/>
</dbReference>
<reference evidence="7 8" key="1">
    <citation type="submission" date="2017-05" db="EMBL/GenBank/DDBJ databases">
        <title>Isolation of Rhodococcus sp. S2-17 biodegrading of BP-3.</title>
        <authorList>
            <person name="Lee Y."/>
            <person name="Kim K.H."/>
            <person name="Chun B.H."/>
            <person name="Jung H.S."/>
            <person name="Jeon C.O."/>
        </authorList>
    </citation>
    <scope>NUCLEOTIDE SEQUENCE [LARGE SCALE GENOMIC DNA]</scope>
    <source>
        <strain evidence="7 8">S2-17</strain>
    </source>
</reference>
<gene>
    <name evidence="7" type="ORF">CBI38_03040</name>
</gene>
<comment type="function">
    <text evidence="5">ATP-dependent carboxylate-amine ligase which exhibits weak glutamate--cysteine ligase activity.</text>
</comment>
<dbReference type="KEGG" id="roz:CBI38_03040"/>
<dbReference type="NCBIfam" id="TIGR02050">
    <property type="entry name" value="gshA_cyan_rel"/>
    <property type="match status" value="1"/>
</dbReference>
<dbReference type="NCBIfam" id="NF010041">
    <property type="entry name" value="PRK13517.1-1"/>
    <property type="match status" value="1"/>
</dbReference>
<evidence type="ECO:0000313" key="7">
    <source>
        <dbReference type="EMBL" id="AWK70695.1"/>
    </source>
</evidence>
<keyword evidence="8" id="KW-1185">Reference proteome</keyword>
<keyword evidence="3 5" id="KW-0067">ATP-binding</keyword>
<comment type="catalytic activity">
    <reaction evidence="4 5">
        <text>L-cysteine + L-glutamate + ATP = gamma-L-glutamyl-L-cysteine + ADP + phosphate + H(+)</text>
        <dbReference type="Rhea" id="RHEA:13285"/>
        <dbReference type="ChEBI" id="CHEBI:15378"/>
        <dbReference type="ChEBI" id="CHEBI:29985"/>
        <dbReference type="ChEBI" id="CHEBI:30616"/>
        <dbReference type="ChEBI" id="CHEBI:35235"/>
        <dbReference type="ChEBI" id="CHEBI:43474"/>
        <dbReference type="ChEBI" id="CHEBI:58173"/>
        <dbReference type="ChEBI" id="CHEBI:456216"/>
        <dbReference type="EC" id="6.3.2.2"/>
    </reaction>
</comment>
<sequence>MLASSPRKLGVEEEFHLIDLKTRRLTTRAPELLARLPDDAYVDELQRCVVEVNSGVFTDLADLRSDLAWHRSLLVDAAEGLGVGVAAAGSMPLALPTEMQVTGSLRYQRMLADYQMLAREQLICGTQVHVDVPDRDEAVQVANRIAPYLPVFLALSVSSPFRADGSDTGYASARTLLWLRWPSTGPAAPVSSAAEYDTLIDDLVSSGVISDPGMAYFDIRPSAKLPTLELRVCDSCPRLDTVILVAALFRALVEREVQGLRAGDKGLKVVSTMTRAALWRAARSGLEADLVDVTVPRSRLAADIVEDFVRSLRPQLEETGDWDTVRELSAAALATGSSAARQRQAFQRRNRLTDVVDQLLAETADRVSPLPEGETLVPSAHAGRSHSSVATRPRRRWAARFARRGSESELTWTGSGELDEQQLLAWRRDLHAHPELSFEERRTTRVVRDHLASLGVEPVLMPGGTGLWCDIGPETEHCIALRADLDALPITEATGLEFQSTVPGVSHACGHDAHTAMLMGAAAVLVKYPPTCRVRLIFQPGEETTPGGSVDTIAAGALEGVSKIYALHCDPNLEVGKLATRSGPITSSNASVTVRLWSQGGHTARPHLTGDLIHAGAVLITGLASVLDRRIDARTATVLTWGKVSAGQVGNSVPESGELVGTLRSASHETWANLEPLVTDTIGELLAPYHVRYELSYLQGVPPVVNDPDCTADLREAIESVVGFDHLAEAEQSSGGEDFAWYLEQVPGAMARLGVWEGVGERQELHQPGFRLDERAMIHGLRTLVALTRLGDQTE</sequence>
<dbReference type="InterPro" id="IPR017439">
    <property type="entry name" value="Amidohydrolase"/>
</dbReference>
<dbReference type="GO" id="GO:0004357">
    <property type="term" value="F:glutamate-cysteine ligase activity"/>
    <property type="evidence" value="ECO:0007669"/>
    <property type="project" value="UniProtKB-EC"/>
</dbReference>
<dbReference type="Gene3D" id="3.30.70.360">
    <property type="match status" value="1"/>
</dbReference>
<dbReference type="PANTHER" id="PTHR11014">
    <property type="entry name" value="PEPTIDASE M20 FAMILY MEMBER"/>
    <property type="match status" value="1"/>
</dbReference>
<dbReference type="InterPro" id="IPR036264">
    <property type="entry name" value="Bact_exopeptidase_dim_dom"/>
</dbReference>
<dbReference type="InterPro" id="IPR014746">
    <property type="entry name" value="Gln_synth/guanido_kin_cat_dom"/>
</dbReference>
<evidence type="ECO:0000256" key="5">
    <source>
        <dbReference type="HAMAP-Rule" id="MF_01609"/>
    </source>
</evidence>
<name>A0A2S2BQ12_9NOCA</name>
<evidence type="ECO:0000256" key="1">
    <source>
        <dbReference type="ARBA" id="ARBA00022598"/>
    </source>
</evidence>
<dbReference type="Gene3D" id="3.30.590.20">
    <property type="match status" value="1"/>
</dbReference>
<proteinExistence type="inferred from homology"/>
<dbReference type="EMBL" id="CP021354">
    <property type="protein sequence ID" value="AWK70695.1"/>
    <property type="molecule type" value="Genomic_DNA"/>
</dbReference>
<dbReference type="NCBIfam" id="TIGR01891">
    <property type="entry name" value="amidohydrolases"/>
    <property type="match status" value="1"/>
</dbReference>
<dbReference type="GO" id="GO:0005524">
    <property type="term" value="F:ATP binding"/>
    <property type="evidence" value="ECO:0007669"/>
    <property type="project" value="UniProtKB-KW"/>
</dbReference>
<evidence type="ECO:0000256" key="2">
    <source>
        <dbReference type="ARBA" id="ARBA00022741"/>
    </source>
</evidence>
<dbReference type="HAMAP" id="MF_01609">
    <property type="entry name" value="Glu_cys_ligase_2"/>
    <property type="match status" value="1"/>
</dbReference>
<dbReference type="EC" id="6.3.2.2" evidence="5"/>
<feature type="region of interest" description="Disordered" evidence="6">
    <location>
        <begin position="370"/>
        <end position="391"/>
    </location>
</feature>
<accession>A0A2S2BQ12</accession>
<keyword evidence="2 5" id="KW-0547">Nucleotide-binding</keyword>
<protein>
    <recommendedName>
        <fullName evidence="5">Putative glutamate--cysteine ligase 2</fullName>
        <ecNumber evidence="5">6.3.2.2</ecNumber>
    </recommendedName>
    <alternativeName>
        <fullName evidence="5">Gamma-glutamylcysteine synthetase 2</fullName>
        <shortName evidence="5">GCS 2</shortName>
        <shortName evidence="5">Gamma-GCS 2</shortName>
    </alternativeName>
</protein>
<dbReference type="SUPFAM" id="SSF55031">
    <property type="entry name" value="Bacterial exopeptidase dimerisation domain"/>
    <property type="match status" value="1"/>
</dbReference>
<dbReference type="InterPro" id="IPR002933">
    <property type="entry name" value="Peptidase_M20"/>
</dbReference>
<dbReference type="CDD" id="cd08014">
    <property type="entry name" value="M20_Acy1-like"/>
    <property type="match status" value="1"/>
</dbReference>
<organism evidence="7 8">
    <name type="scientific">Rhodococcus oxybenzonivorans</name>
    <dbReference type="NCBI Taxonomy" id="1990687"/>
    <lineage>
        <taxon>Bacteria</taxon>
        <taxon>Bacillati</taxon>
        <taxon>Actinomycetota</taxon>
        <taxon>Actinomycetes</taxon>
        <taxon>Mycobacteriales</taxon>
        <taxon>Nocardiaceae</taxon>
        <taxon>Rhodococcus</taxon>
    </lineage>
</organism>
<evidence type="ECO:0000313" key="8">
    <source>
        <dbReference type="Proteomes" id="UP000245711"/>
    </source>
</evidence>
<dbReference type="RefSeq" id="WP_109326291.1">
    <property type="nucleotide sequence ID" value="NZ_CP021354.1"/>
</dbReference>
<dbReference type="Pfam" id="PF01546">
    <property type="entry name" value="Peptidase_M20"/>
    <property type="match status" value="1"/>
</dbReference>
<evidence type="ECO:0000256" key="6">
    <source>
        <dbReference type="SAM" id="MobiDB-lite"/>
    </source>
</evidence>
<dbReference type="Proteomes" id="UP000245711">
    <property type="component" value="Chromosome"/>
</dbReference>
<dbReference type="InterPro" id="IPR011793">
    <property type="entry name" value="YbdK"/>
</dbReference>
<keyword evidence="1 5" id="KW-0436">Ligase</keyword>